<reference evidence="2 3" key="1">
    <citation type="journal article" date="2019" name="Sci. Rep.">
        <title>Orb-weaving spider Araneus ventricosus genome elucidates the spidroin gene catalogue.</title>
        <authorList>
            <person name="Kono N."/>
            <person name="Nakamura H."/>
            <person name="Ohtoshi R."/>
            <person name="Moran D.A.P."/>
            <person name="Shinohara A."/>
            <person name="Yoshida Y."/>
            <person name="Fujiwara M."/>
            <person name="Mori M."/>
            <person name="Tomita M."/>
            <person name="Arakawa K."/>
        </authorList>
    </citation>
    <scope>NUCLEOTIDE SEQUENCE [LARGE SCALE GENOMIC DNA]</scope>
</reference>
<organism evidence="2 3">
    <name type="scientific">Araneus ventricosus</name>
    <name type="common">Orbweaver spider</name>
    <name type="synonym">Epeira ventricosa</name>
    <dbReference type="NCBI Taxonomy" id="182803"/>
    <lineage>
        <taxon>Eukaryota</taxon>
        <taxon>Metazoa</taxon>
        <taxon>Ecdysozoa</taxon>
        <taxon>Arthropoda</taxon>
        <taxon>Chelicerata</taxon>
        <taxon>Arachnida</taxon>
        <taxon>Araneae</taxon>
        <taxon>Araneomorphae</taxon>
        <taxon>Entelegynae</taxon>
        <taxon>Araneoidea</taxon>
        <taxon>Araneidae</taxon>
        <taxon>Araneus</taxon>
    </lineage>
</organism>
<dbReference type="GO" id="GO:0003677">
    <property type="term" value="F:DNA binding"/>
    <property type="evidence" value="ECO:0007669"/>
    <property type="project" value="TreeGrafter"/>
</dbReference>
<evidence type="ECO:0000313" key="3">
    <source>
        <dbReference type="Proteomes" id="UP000499080"/>
    </source>
</evidence>
<protein>
    <recommendedName>
        <fullName evidence="1">DDE-1 domain-containing protein</fullName>
    </recommendedName>
</protein>
<dbReference type="GO" id="GO:0005634">
    <property type="term" value="C:nucleus"/>
    <property type="evidence" value="ECO:0007669"/>
    <property type="project" value="TreeGrafter"/>
</dbReference>
<evidence type="ECO:0000259" key="1">
    <source>
        <dbReference type="Pfam" id="PF03184"/>
    </source>
</evidence>
<proteinExistence type="predicted"/>
<dbReference type="InterPro" id="IPR004875">
    <property type="entry name" value="DDE_SF_endonuclease_dom"/>
</dbReference>
<dbReference type="EMBL" id="BGPR01001654">
    <property type="protein sequence ID" value="GBM58890.1"/>
    <property type="molecule type" value="Genomic_DNA"/>
</dbReference>
<dbReference type="PANTHER" id="PTHR19303">
    <property type="entry name" value="TRANSPOSON"/>
    <property type="match status" value="1"/>
</dbReference>
<keyword evidence="3" id="KW-1185">Reference proteome</keyword>
<sequence length="212" mass="24103">MTRCLHGLTKKELMKNQLVDQLLKKRLFFLPPNVTASIHPMDQGVVESVKRRYRRELLKSLSEEDGKNASAIDLLKRINIKYVVYMIAESWLELPESTLVKSWQKNCQNVEQWLAIDKDLQQEILSDEDIFGAVIDVVQDDEDGDDIIENPTSLISNTDGTKASESALCDMEKQSSASPIEVMLIKNGETMLQVAELLGFNKKKITHFFNGM</sequence>
<dbReference type="Proteomes" id="UP000499080">
    <property type="component" value="Unassembled WGS sequence"/>
</dbReference>
<name>A0A4Y2GYM5_ARAVE</name>
<dbReference type="InterPro" id="IPR050863">
    <property type="entry name" value="CenT-Element_Derived"/>
</dbReference>
<evidence type="ECO:0000313" key="2">
    <source>
        <dbReference type="EMBL" id="GBM58890.1"/>
    </source>
</evidence>
<gene>
    <name evidence="2" type="ORF">AVEN_11527_1</name>
</gene>
<dbReference type="PANTHER" id="PTHR19303:SF73">
    <property type="entry name" value="PROTEIN PDC2"/>
    <property type="match status" value="1"/>
</dbReference>
<accession>A0A4Y2GYM5</accession>
<dbReference type="Pfam" id="PF03184">
    <property type="entry name" value="DDE_1"/>
    <property type="match status" value="1"/>
</dbReference>
<feature type="domain" description="DDE-1" evidence="1">
    <location>
        <begin position="26"/>
        <end position="103"/>
    </location>
</feature>
<comment type="caution">
    <text evidence="2">The sequence shown here is derived from an EMBL/GenBank/DDBJ whole genome shotgun (WGS) entry which is preliminary data.</text>
</comment>
<dbReference type="AlphaFoldDB" id="A0A4Y2GYM5"/>
<dbReference type="OrthoDB" id="6428588at2759"/>